<dbReference type="Gene3D" id="1.10.510.10">
    <property type="entry name" value="Transferase(Phosphotransferase) domain 1"/>
    <property type="match status" value="1"/>
</dbReference>
<feature type="compositionally biased region" description="Basic and acidic residues" evidence="3">
    <location>
        <begin position="1"/>
        <end position="15"/>
    </location>
</feature>
<dbReference type="SUPFAM" id="SSF56112">
    <property type="entry name" value="Protein kinase-like (PK-like)"/>
    <property type="match status" value="1"/>
</dbReference>
<dbReference type="Gene3D" id="3.30.200.20">
    <property type="entry name" value="Phosphorylase Kinase, domain 1"/>
    <property type="match status" value="1"/>
</dbReference>
<feature type="region of interest" description="Disordered" evidence="3">
    <location>
        <begin position="1"/>
        <end position="32"/>
    </location>
</feature>
<evidence type="ECO:0000256" key="3">
    <source>
        <dbReference type="SAM" id="MobiDB-lite"/>
    </source>
</evidence>
<dbReference type="GO" id="GO:0005524">
    <property type="term" value="F:ATP binding"/>
    <property type="evidence" value="ECO:0007669"/>
    <property type="project" value="UniProtKB-KW"/>
</dbReference>
<feature type="region of interest" description="Disordered" evidence="3">
    <location>
        <begin position="142"/>
        <end position="210"/>
    </location>
</feature>
<dbReference type="OrthoDB" id="2396at2759"/>
<name>A0A811RM55_9POAL</name>
<keyword evidence="5" id="KW-1185">Reference proteome</keyword>
<evidence type="ECO:0000313" key="4">
    <source>
        <dbReference type="EMBL" id="CAD6271060.1"/>
    </source>
</evidence>
<keyword evidence="2" id="KW-0067">ATP-binding</keyword>
<dbReference type="InterPro" id="IPR050117">
    <property type="entry name" value="MAPK"/>
</dbReference>
<organism evidence="4 5">
    <name type="scientific">Miscanthus lutarioriparius</name>
    <dbReference type="NCBI Taxonomy" id="422564"/>
    <lineage>
        <taxon>Eukaryota</taxon>
        <taxon>Viridiplantae</taxon>
        <taxon>Streptophyta</taxon>
        <taxon>Embryophyta</taxon>
        <taxon>Tracheophyta</taxon>
        <taxon>Spermatophyta</taxon>
        <taxon>Magnoliopsida</taxon>
        <taxon>Liliopsida</taxon>
        <taxon>Poales</taxon>
        <taxon>Poaceae</taxon>
        <taxon>PACMAD clade</taxon>
        <taxon>Panicoideae</taxon>
        <taxon>Andropogonodae</taxon>
        <taxon>Andropogoneae</taxon>
        <taxon>Saccharinae</taxon>
        <taxon>Miscanthus</taxon>
    </lineage>
</organism>
<evidence type="ECO:0008006" key="6">
    <source>
        <dbReference type="Google" id="ProtNLM"/>
    </source>
</evidence>
<feature type="compositionally biased region" description="Low complexity" evidence="3">
    <location>
        <begin position="183"/>
        <end position="207"/>
    </location>
</feature>
<keyword evidence="1" id="KW-0547">Nucleotide-binding</keyword>
<evidence type="ECO:0000313" key="5">
    <source>
        <dbReference type="Proteomes" id="UP000604825"/>
    </source>
</evidence>
<comment type="caution">
    <text evidence="4">The sequence shown here is derived from an EMBL/GenBank/DDBJ whole genome shotgun (WGS) entry which is preliminary data.</text>
</comment>
<sequence>MQQDQRKKVRNEKARRYLSSMRKKDPVPFSQKFPSADPLSLKLLEKLLAFDPKDRPTAEEALRDPYFKGLARVEREPSCQPIRKVEFDFEHKRMSKEEIRELIFREILEYHPQLLNSYINGTERTTFLYPSAVDQFKKQFSHLEESGGNGPSSPTDRKHASLPRTTVVHSNPIPAKEQPLAASSRVRPVSDDSSGSVRVNGSVMNSGYPHQQIPQAYGYRQMPARLDSTNPSQAMGGYTQQSQAYACANSKGSPDVAVNMRAPPFHLPAGPKNNPLDRIASDTDIYTRSLNGIVAAAAASVGAGAHRNVGVVPSGMSRMY</sequence>
<dbReference type="PANTHER" id="PTHR24055">
    <property type="entry name" value="MITOGEN-ACTIVATED PROTEIN KINASE"/>
    <property type="match status" value="1"/>
</dbReference>
<evidence type="ECO:0000256" key="1">
    <source>
        <dbReference type="ARBA" id="ARBA00022741"/>
    </source>
</evidence>
<protein>
    <recommendedName>
        <fullName evidence="6">Mitogen-activated protein kinase</fullName>
    </recommendedName>
</protein>
<gene>
    <name evidence="4" type="ORF">NCGR_LOCUS54347</name>
</gene>
<dbReference type="EMBL" id="CAJGYO010000016">
    <property type="protein sequence ID" value="CAD6271060.1"/>
    <property type="molecule type" value="Genomic_DNA"/>
</dbReference>
<dbReference type="Proteomes" id="UP000604825">
    <property type="component" value="Unassembled WGS sequence"/>
</dbReference>
<reference evidence="4" key="1">
    <citation type="submission" date="2020-10" db="EMBL/GenBank/DDBJ databases">
        <authorList>
            <person name="Han B."/>
            <person name="Lu T."/>
            <person name="Zhao Q."/>
            <person name="Huang X."/>
            <person name="Zhao Y."/>
        </authorList>
    </citation>
    <scope>NUCLEOTIDE SEQUENCE</scope>
</reference>
<accession>A0A811RM55</accession>
<dbReference type="AlphaFoldDB" id="A0A811RM55"/>
<evidence type="ECO:0000256" key="2">
    <source>
        <dbReference type="ARBA" id="ARBA00022840"/>
    </source>
</evidence>
<proteinExistence type="predicted"/>
<dbReference type="InterPro" id="IPR011009">
    <property type="entry name" value="Kinase-like_dom_sf"/>
</dbReference>